<name>B0T6Z5_CAUSK</name>
<dbReference type="KEGG" id="cak:Caul_2082"/>
<reference evidence="3" key="1">
    <citation type="submission" date="2008-01" db="EMBL/GenBank/DDBJ databases">
        <title>Complete sequence of chromosome of Caulobacter sp. K31.</title>
        <authorList>
            <consortium name="US DOE Joint Genome Institute"/>
            <person name="Copeland A."/>
            <person name="Lucas S."/>
            <person name="Lapidus A."/>
            <person name="Barry K."/>
            <person name="Glavina del Rio T."/>
            <person name="Dalin E."/>
            <person name="Tice H."/>
            <person name="Pitluck S."/>
            <person name="Bruce D."/>
            <person name="Goodwin L."/>
            <person name="Thompson L.S."/>
            <person name="Brettin T."/>
            <person name="Detter J.C."/>
            <person name="Han C."/>
            <person name="Schmutz J."/>
            <person name="Larimer F."/>
            <person name="Land M."/>
            <person name="Hauser L."/>
            <person name="Kyrpides N."/>
            <person name="Kim E."/>
            <person name="Stephens C."/>
            <person name="Richardson P."/>
        </authorList>
    </citation>
    <scope>NUCLEOTIDE SEQUENCE [LARGE SCALE GENOMIC DNA]</scope>
    <source>
        <strain evidence="3">K31</strain>
    </source>
</reference>
<feature type="transmembrane region" description="Helical" evidence="2">
    <location>
        <begin position="381"/>
        <end position="402"/>
    </location>
</feature>
<evidence type="ECO:0000313" key="3">
    <source>
        <dbReference type="EMBL" id="ABZ71210.1"/>
    </source>
</evidence>
<dbReference type="AlphaFoldDB" id="B0T6Z5"/>
<dbReference type="PANTHER" id="PTHR32309:SF13">
    <property type="entry name" value="FERRIC ENTEROBACTIN TRANSPORT PROTEIN FEPE"/>
    <property type="match status" value="1"/>
</dbReference>
<keyword evidence="2" id="KW-0812">Transmembrane</keyword>
<dbReference type="GO" id="GO:0005886">
    <property type="term" value="C:plasma membrane"/>
    <property type="evidence" value="ECO:0007669"/>
    <property type="project" value="TreeGrafter"/>
</dbReference>
<dbReference type="GO" id="GO:0004713">
    <property type="term" value="F:protein tyrosine kinase activity"/>
    <property type="evidence" value="ECO:0007669"/>
    <property type="project" value="TreeGrafter"/>
</dbReference>
<dbReference type="eggNOG" id="COG3524">
    <property type="taxonomic scope" value="Bacteria"/>
</dbReference>
<keyword evidence="2" id="KW-0472">Membrane</keyword>
<dbReference type="EMBL" id="CP000927">
    <property type="protein sequence ID" value="ABZ71210.1"/>
    <property type="molecule type" value="Genomic_DNA"/>
</dbReference>
<accession>B0T6Z5</accession>
<evidence type="ECO:0000256" key="2">
    <source>
        <dbReference type="SAM" id="Phobius"/>
    </source>
</evidence>
<dbReference type="STRING" id="366602.Caul_2082"/>
<protein>
    <submittedName>
        <fullName evidence="3">Capsule polysaccharide export-like protein</fullName>
    </submittedName>
</protein>
<dbReference type="OrthoDB" id="1523414at2"/>
<gene>
    <name evidence="3" type="ordered locus">Caul_2082</name>
</gene>
<keyword evidence="2" id="KW-1133">Transmembrane helix</keyword>
<feature type="transmembrane region" description="Helical" evidence="2">
    <location>
        <begin position="55"/>
        <end position="74"/>
    </location>
</feature>
<dbReference type="HOGENOM" id="CLU_027864_0_0_5"/>
<organism evidence="3">
    <name type="scientific">Caulobacter sp. (strain K31)</name>
    <dbReference type="NCBI Taxonomy" id="366602"/>
    <lineage>
        <taxon>Bacteria</taxon>
        <taxon>Pseudomonadati</taxon>
        <taxon>Pseudomonadota</taxon>
        <taxon>Alphaproteobacteria</taxon>
        <taxon>Caulobacterales</taxon>
        <taxon>Caulobacteraceae</taxon>
        <taxon>Caulobacter</taxon>
    </lineage>
</organism>
<dbReference type="InterPro" id="IPR050445">
    <property type="entry name" value="Bact_polysacc_biosynth/exp"/>
</dbReference>
<sequence>MDGYAPTITPADDPATPAAEPQVRAARRRRFAHAGPPPAPARPKWQDGLRAARPFLLIVILPTLLVAGFQYLIAANQYQSEAHFIVRSAQPSGGTGGLGQMLGLTGAPSPAEAHSIGDYLLSHDAVAAVQWTMDLPAIFRRPEADPITRLDPAHPPPETLLKYYRRQVSVSLNTETGITDLSVRAFRPADARDLAETLLRLGETRVNAFNQRALANGLSVADAQLREAERGVTDAQRNLTGFRQGGRDIDPERTSTAQITLAANLQQQLAQARAQRDSMAGSVAPDSPQYVAIARQIRALEVQAAAAQGRLAGSAASIAPGLGAYESLRLRQEFAAKRYEAAAASLEAAREQALKQQLFVIRVVEPNLPSKALYPHRLKTVAIVFFGLLLSYAVGWLILAGVREHAG</sequence>
<dbReference type="PANTHER" id="PTHR32309">
    <property type="entry name" value="TYROSINE-PROTEIN KINASE"/>
    <property type="match status" value="1"/>
</dbReference>
<feature type="region of interest" description="Disordered" evidence="1">
    <location>
        <begin position="1"/>
        <end position="45"/>
    </location>
</feature>
<evidence type="ECO:0000256" key="1">
    <source>
        <dbReference type="SAM" id="MobiDB-lite"/>
    </source>
</evidence>
<proteinExistence type="predicted"/>
<feature type="compositionally biased region" description="Low complexity" evidence="1">
    <location>
        <begin position="1"/>
        <end position="24"/>
    </location>
</feature>